<dbReference type="AlphaFoldDB" id="A0A930YSZ4"/>
<accession>A0A930YSZ4</accession>
<protein>
    <submittedName>
        <fullName evidence="2">Uncharacterized protein</fullName>
    </submittedName>
</protein>
<keyword evidence="1" id="KW-1133">Transmembrane helix</keyword>
<feature type="transmembrane region" description="Helical" evidence="1">
    <location>
        <begin position="52"/>
        <end position="72"/>
    </location>
</feature>
<evidence type="ECO:0000256" key="1">
    <source>
        <dbReference type="SAM" id="Phobius"/>
    </source>
</evidence>
<keyword evidence="1" id="KW-0472">Membrane</keyword>
<evidence type="ECO:0000313" key="3">
    <source>
        <dbReference type="Proteomes" id="UP000772566"/>
    </source>
</evidence>
<reference evidence="2" key="1">
    <citation type="submission" date="2020-04" db="EMBL/GenBank/DDBJ databases">
        <title>Deep metagenomics examines the oral microbiome during advanced dental caries in children, revealing novel taxa and co-occurrences with host molecules.</title>
        <authorList>
            <person name="Baker J.L."/>
            <person name="Morton J.T."/>
            <person name="Dinis M."/>
            <person name="Alvarez R."/>
            <person name="Tran N.C."/>
            <person name="Knight R."/>
            <person name="Edlund A."/>
        </authorList>
    </citation>
    <scope>NUCLEOTIDE SEQUENCE</scope>
    <source>
        <strain evidence="2">JCVI_22A_bin.2</strain>
    </source>
</reference>
<gene>
    <name evidence="2" type="ORF">HXK23_00265</name>
</gene>
<evidence type="ECO:0000313" key="2">
    <source>
        <dbReference type="EMBL" id="MBF4808657.1"/>
    </source>
</evidence>
<proteinExistence type="predicted"/>
<keyword evidence="1" id="KW-0812">Transmembrane</keyword>
<name>A0A930YSZ4_9ACTN</name>
<sequence length="199" mass="22514">MADEKNNKSVTESVLGDMFGLSVDKKPAPELPEDQLVLEVLEDRTRLMVQGILYLLMAFAALALTFFFWVYANVSGNILGLVGVIAGLTITWFASRAMGKRFSRFASGIHVIDFGQKYVFIFAKSDKRKALVVPYTKIKSYKLIRQGKALRLLFEGAWVSHPSGFEFVDINRPFMASTLDEIQEQIEQLMAQHKVKETR</sequence>
<dbReference type="Proteomes" id="UP000772566">
    <property type="component" value="Unassembled WGS sequence"/>
</dbReference>
<comment type="caution">
    <text evidence="2">The sequence shown here is derived from an EMBL/GenBank/DDBJ whole genome shotgun (WGS) entry which is preliminary data.</text>
</comment>
<feature type="transmembrane region" description="Helical" evidence="1">
    <location>
        <begin position="78"/>
        <end position="95"/>
    </location>
</feature>
<organism evidence="2 3">
    <name type="scientific">Lancefieldella parvula</name>
    <dbReference type="NCBI Taxonomy" id="1382"/>
    <lineage>
        <taxon>Bacteria</taxon>
        <taxon>Bacillati</taxon>
        <taxon>Actinomycetota</taxon>
        <taxon>Coriobacteriia</taxon>
        <taxon>Coriobacteriales</taxon>
        <taxon>Atopobiaceae</taxon>
        <taxon>Lancefieldella</taxon>
    </lineage>
</organism>
<dbReference type="EMBL" id="JABZGT010000003">
    <property type="protein sequence ID" value="MBF4808657.1"/>
    <property type="molecule type" value="Genomic_DNA"/>
</dbReference>